<comment type="subcellular location">
    <subcellularLocation>
        <location evidence="2">Secreted</location>
    </subcellularLocation>
</comment>
<dbReference type="GO" id="GO:0016787">
    <property type="term" value="F:hydrolase activity"/>
    <property type="evidence" value="ECO:0007669"/>
    <property type="project" value="UniProtKB-KW"/>
</dbReference>
<dbReference type="GO" id="GO:0005576">
    <property type="term" value="C:extracellular region"/>
    <property type="evidence" value="ECO:0007669"/>
    <property type="project" value="UniProtKB-SubCell"/>
</dbReference>
<evidence type="ECO:0000256" key="16">
    <source>
        <dbReference type="ARBA" id="ARBA00048688"/>
    </source>
</evidence>
<evidence type="ECO:0000256" key="14">
    <source>
        <dbReference type="ARBA" id="ARBA00023211"/>
    </source>
</evidence>
<keyword evidence="11" id="KW-0378">Hydrolase</keyword>
<keyword evidence="15" id="KW-0456">Lyase</keyword>
<evidence type="ECO:0000256" key="11">
    <source>
        <dbReference type="ARBA" id="ARBA00022801"/>
    </source>
</evidence>
<feature type="domain" description="SMB" evidence="18">
    <location>
        <begin position="54"/>
        <end position="96"/>
    </location>
</feature>
<protein>
    <recommendedName>
        <fullName evidence="4">Uridylate-specific endoribonuclease</fullName>
    </recommendedName>
    <alternativeName>
        <fullName evidence="17">Protein endoU</fullName>
    </alternativeName>
</protein>
<proteinExistence type="predicted"/>
<dbReference type="GO" id="GO:0005044">
    <property type="term" value="F:scavenger receptor activity"/>
    <property type="evidence" value="ECO:0007669"/>
    <property type="project" value="InterPro"/>
</dbReference>
<evidence type="ECO:0000259" key="18">
    <source>
        <dbReference type="PROSITE" id="PS50958"/>
    </source>
</evidence>
<evidence type="ECO:0000256" key="12">
    <source>
        <dbReference type="ARBA" id="ARBA00022884"/>
    </source>
</evidence>
<dbReference type="Gene3D" id="4.10.410.20">
    <property type="match status" value="2"/>
</dbReference>
<keyword evidence="6" id="KW-0540">Nuclease</keyword>
<dbReference type="GO" id="GO:0030247">
    <property type="term" value="F:polysaccharide binding"/>
    <property type="evidence" value="ECO:0007669"/>
    <property type="project" value="InterPro"/>
</dbReference>
<dbReference type="SUPFAM" id="SSF90188">
    <property type="entry name" value="Somatomedin B domain"/>
    <property type="match status" value="2"/>
</dbReference>
<accession>A0A3B4WLR9</accession>
<evidence type="ECO:0000313" key="20">
    <source>
        <dbReference type="Proteomes" id="UP000261360"/>
    </source>
</evidence>
<keyword evidence="12" id="KW-0694">RNA-binding</keyword>
<dbReference type="FunFam" id="4.10.410.20:FF:000005">
    <property type="entry name" value="Endonuclease, poly(U) specific"/>
    <property type="match status" value="1"/>
</dbReference>
<reference evidence="19" key="1">
    <citation type="submission" date="2025-08" db="UniProtKB">
        <authorList>
            <consortium name="Ensembl"/>
        </authorList>
    </citation>
    <scope>IDENTIFICATION</scope>
</reference>
<dbReference type="Pfam" id="PF01033">
    <property type="entry name" value="Somatomedin_B"/>
    <property type="match status" value="2"/>
</dbReference>
<evidence type="ECO:0000313" key="19">
    <source>
        <dbReference type="Ensembl" id="ENSSLDP00000005589.1"/>
    </source>
</evidence>
<keyword evidence="9" id="KW-0677">Repeat</keyword>
<name>A0A3B4WLR9_SERLL</name>
<evidence type="ECO:0000256" key="10">
    <source>
        <dbReference type="ARBA" id="ARBA00022759"/>
    </source>
</evidence>
<dbReference type="GO" id="GO:0006955">
    <property type="term" value="P:immune response"/>
    <property type="evidence" value="ECO:0007669"/>
    <property type="project" value="InterPro"/>
</dbReference>
<keyword evidence="10" id="KW-0255">Endonuclease</keyword>
<dbReference type="Ensembl" id="ENSSLDT00000005778.1">
    <property type="protein sequence ID" value="ENSSLDP00000005589.1"/>
    <property type="gene ID" value="ENSSLDG00000004464.1"/>
</dbReference>
<evidence type="ECO:0000256" key="8">
    <source>
        <dbReference type="ARBA" id="ARBA00022729"/>
    </source>
</evidence>
<evidence type="ECO:0000256" key="13">
    <source>
        <dbReference type="ARBA" id="ARBA00023157"/>
    </source>
</evidence>
<dbReference type="InterPro" id="IPR036024">
    <property type="entry name" value="Somatomedin_B-like_dom_sf"/>
</dbReference>
<dbReference type="GO" id="GO:0016829">
    <property type="term" value="F:lyase activity"/>
    <property type="evidence" value="ECO:0007669"/>
    <property type="project" value="UniProtKB-KW"/>
</dbReference>
<comment type="subunit">
    <text evidence="3">Monomer.</text>
</comment>
<dbReference type="AlphaFoldDB" id="A0A3B4WLR9"/>
<evidence type="ECO:0000256" key="9">
    <source>
        <dbReference type="ARBA" id="ARBA00022737"/>
    </source>
</evidence>
<evidence type="ECO:0000256" key="5">
    <source>
        <dbReference type="ARBA" id="ARBA00022525"/>
    </source>
</evidence>
<dbReference type="PRINTS" id="PR00022">
    <property type="entry name" value="SOMATOMEDINB"/>
</dbReference>
<dbReference type="InterPro" id="IPR001212">
    <property type="entry name" value="Somatomedin_B_dom"/>
</dbReference>
<dbReference type="InterPro" id="IPR020436">
    <property type="entry name" value="SMB_chordata"/>
</dbReference>
<evidence type="ECO:0000256" key="17">
    <source>
        <dbReference type="ARBA" id="ARBA00075424"/>
    </source>
</evidence>
<keyword evidence="5" id="KW-0964">Secreted</keyword>
<keyword evidence="14" id="KW-0464">Manganese</keyword>
<feature type="domain" description="SMB" evidence="18">
    <location>
        <begin position="13"/>
        <end position="53"/>
    </location>
</feature>
<comment type="catalytic activity">
    <reaction evidence="16">
        <text>ribonucleotidyl-uridine-RNA = a 5'-end dephospho-uridine-RNA + a 3'-end 2',3'-cyclophospho-ribonucleotide-RNA</text>
        <dbReference type="Rhea" id="RHEA:67792"/>
        <dbReference type="Rhea" id="RHEA-COMP:10464"/>
        <dbReference type="Rhea" id="RHEA-COMP:17354"/>
        <dbReference type="Rhea" id="RHEA-COMP:17356"/>
        <dbReference type="ChEBI" id="CHEBI:83064"/>
        <dbReference type="ChEBI" id="CHEBI:173117"/>
        <dbReference type="ChEBI" id="CHEBI:173224"/>
    </reaction>
    <physiologicalReaction direction="left-to-right" evidence="16">
        <dbReference type="Rhea" id="RHEA:67793"/>
    </physiologicalReaction>
</comment>
<dbReference type="Proteomes" id="UP000261360">
    <property type="component" value="Unplaced"/>
</dbReference>
<dbReference type="InterPro" id="IPR051298">
    <property type="entry name" value="Heme_transport/Cell_adhesion"/>
</dbReference>
<dbReference type="PANTHER" id="PTHR22917:SF6">
    <property type="entry name" value="EG:8D8.2 PROTEIN-RELATED"/>
    <property type="match status" value="1"/>
</dbReference>
<keyword evidence="13" id="KW-1015">Disulfide bond</keyword>
<reference evidence="19" key="2">
    <citation type="submission" date="2025-09" db="UniProtKB">
        <authorList>
            <consortium name="Ensembl"/>
        </authorList>
    </citation>
    <scope>IDENTIFICATION</scope>
</reference>
<sequence length="116" mass="12864">MRIQISLHCCIIKLPVCPGRCGYGTDSNFSCQCNASCERYRDCCSDYAEICKAGATSCKGRCGEKYNSQNKCHCNSKCTKYNNCCSDYTDLCDSKSNHVPPVADPRLTCHTVSHHC</sequence>
<evidence type="ECO:0000256" key="7">
    <source>
        <dbReference type="ARBA" id="ARBA00022723"/>
    </source>
</evidence>
<evidence type="ECO:0000256" key="15">
    <source>
        <dbReference type="ARBA" id="ARBA00023239"/>
    </source>
</evidence>
<dbReference type="PANTHER" id="PTHR22917">
    <property type="entry name" value="HEMOPEXIN DOMAIN-CONTAINING PROTEIN"/>
    <property type="match status" value="1"/>
</dbReference>
<dbReference type="PROSITE" id="PS00524">
    <property type="entry name" value="SMB_1"/>
    <property type="match status" value="1"/>
</dbReference>
<evidence type="ECO:0000256" key="1">
    <source>
        <dbReference type="ARBA" id="ARBA00001936"/>
    </source>
</evidence>
<dbReference type="STRING" id="1841481.ENSSLDP00000005589"/>
<evidence type="ECO:0000256" key="6">
    <source>
        <dbReference type="ARBA" id="ARBA00022722"/>
    </source>
</evidence>
<dbReference type="GeneTree" id="ENSGT00940000182003"/>
<dbReference type="SMART" id="SM00201">
    <property type="entry name" value="SO"/>
    <property type="match status" value="2"/>
</dbReference>
<comment type="cofactor">
    <cofactor evidence="1">
        <name>Mn(2+)</name>
        <dbReference type="ChEBI" id="CHEBI:29035"/>
    </cofactor>
</comment>
<evidence type="ECO:0000256" key="2">
    <source>
        <dbReference type="ARBA" id="ARBA00004613"/>
    </source>
</evidence>
<dbReference type="PROSITE" id="PS50958">
    <property type="entry name" value="SMB_2"/>
    <property type="match status" value="2"/>
</dbReference>
<organism evidence="19 20">
    <name type="scientific">Seriola lalandi dorsalis</name>
    <dbReference type="NCBI Taxonomy" id="1841481"/>
    <lineage>
        <taxon>Eukaryota</taxon>
        <taxon>Metazoa</taxon>
        <taxon>Chordata</taxon>
        <taxon>Craniata</taxon>
        <taxon>Vertebrata</taxon>
        <taxon>Euteleostomi</taxon>
        <taxon>Actinopterygii</taxon>
        <taxon>Neopterygii</taxon>
        <taxon>Teleostei</taxon>
        <taxon>Neoteleostei</taxon>
        <taxon>Acanthomorphata</taxon>
        <taxon>Carangaria</taxon>
        <taxon>Carangiformes</taxon>
        <taxon>Carangidae</taxon>
        <taxon>Seriola</taxon>
    </lineage>
</organism>
<keyword evidence="8" id="KW-0732">Signal</keyword>
<dbReference type="GO" id="GO:0004519">
    <property type="term" value="F:endonuclease activity"/>
    <property type="evidence" value="ECO:0007669"/>
    <property type="project" value="UniProtKB-KW"/>
</dbReference>
<dbReference type="GO" id="GO:0046872">
    <property type="term" value="F:metal ion binding"/>
    <property type="evidence" value="ECO:0007669"/>
    <property type="project" value="UniProtKB-KW"/>
</dbReference>
<evidence type="ECO:0000256" key="4">
    <source>
        <dbReference type="ARBA" id="ARBA00021813"/>
    </source>
</evidence>
<keyword evidence="20" id="KW-1185">Reference proteome</keyword>
<keyword evidence="7" id="KW-0479">Metal-binding</keyword>
<evidence type="ECO:0000256" key="3">
    <source>
        <dbReference type="ARBA" id="ARBA00011245"/>
    </source>
</evidence>
<dbReference type="GO" id="GO:0003723">
    <property type="term" value="F:RNA binding"/>
    <property type="evidence" value="ECO:0007669"/>
    <property type="project" value="UniProtKB-KW"/>
</dbReference>